<dbReference type="GO" id="GO:0070876">
    <property type="term" value="C:SOSS complex"/>
    <property type="evidence" value="ECO:0007669"/>
    <property type="project" value="TreeGrafter"/>
</dbReference>
<evidence type="ECO:0000313" key="4">
    <source>
        <dbReference type="Proteomes" id="UP000887540"/>
    </source>
</evidence>
<dbReference type="Gene3D" id="2.40.50.140">
    <property type="entry name" value="Nucleic acid-binding proteins"/>
    <property type="match status" value="1"/>
</dbReference>
<dbReference type="CDD" id="cd04491">
    <property type="entry name" value="SoSSB_OBF"/>
    <property type="match status" value="1"/>
</dbReference>
<dbReference type="WBParaSite" id="ACRNAN_scaffold3280.g29130.t1">
    <property type="protein sequence ID" value="ACRNAN_scaffold3280.g29130.t1"/>
    <property type="gene ID" value="ACRNAN_scaffold3280.g29130"/>
</dbReference>
<protein>
    <submittedName>
        <fullName evidence="5 6">SOSS complex subunit B1</fullName>
    </submittedName>
</protein>
<feature type="region of interest" description="Disordered" evidence="2">
    <location>
        <begin position="125"/>
        <end position="200"/>
    </location>
</feature>
<dbReference type="GO" id="GO:0005694">
    <property type="term" value="C:chromosome"/>
    <property type="evidence" value="ECO:0007669"/>
    <property type="project" value="UniProtKB-ARBA"/>
</dbReference>
<reference evidence="5 6" key="1">
    <citation type="submission" date="2022-11" db="UniProtKB">
        <authorList>
            <consortium name="WormBaseParasite"/>
        </authorList>
    </citation>
    <scope>IDENTIFICATION</scope>
</reference>
<dbReference type="PANTHER" id="PTHR13356">
    <property type="entry name" value="OB FOLD NUCLEIC ACID BINDING PROTEIN-RELATED"/>
    <property type="match status" value="1"/>
</dbReference>
<evidence type="ECO:0000256" key="1">
    <source>
        <dbReference type="ARBA" id="ARBA00023125"/>
    </source>
</evidence>
<organism evidence="4 6">
    <name type="scientific">Acrobeloides nanus</name>
    <dbReference type="NCBI Taxonomy" id="290746"/>
    <lineage>
        <taxon>Eukaryota</taxon>
        <taxon>Metazoa</taxon>
        <taxon>Ecdysozoa</taxon>
        <taxon>Nematoda</taxon>
        <taxon>Chromadorea</taxon>
        <taxon>Rhabditida</taxon>
        <taxon>Tylenchina</taxon>
        <taxon>Cephalobomorpha</taxon>
        <taxon>Cephaloboidea</taxon>
        <taxon>Cephalobidae</taxon>
        <taxon>Acrobeloides</taxon>
    </lineage>
</organism>
<dbReference type="InterPro" id="IPR012340">
    <property type="entry name" value="NA-bd_OB-fold"/>
</dbReference>
<accession>A0A914EG50</accession>
<evidence type="ECO:0000256" key="2">
    <source>
        <dbReference type="SAM" id="MobiDB-lite"/>
    </source>
</evidence>
<sequence>MASDPNATRFTCIQQLQAGMKNINLMFIVLDVGVPRRTTQGNDVRTIRVADHTGSINMSVWNDLGEYVTPGDIYRLRNGSTTVYKGQLALAVGKAGEMLKTGEFLLAYSELPDMSAYNAELDAKFPHRKGSPEDEKEETNGSGGNPTSGNGSSSGNHANSSGQTSSSGTRPPVKRRQVGAPNDMSANRAVDRQRNPAFRV</sequence>
<dbReference type="PANTHER" id="PTHR13356:SF0">
    <property type="entry name" value="SOSS COMPLEX SUBUNIT B HOMOLOG"/>
    <property type="match status" value="1"/>
</dbReference>
<dbReference type="Proteomes" id="UP000887540">
    <property type="component" value="Unplaced"/>
</dbReference>
<feature type="compositionally biased region" description="Low complexity" evidence="2">
    <location>
        <begin position="147"/>
        <end position="162"/>
    </location>
</feature>
<keyword evidence="1" id="KW-0238">DNA-binding</keyword>
<name>A0A914EG50_9BILA</name>
<proteinExistence type="predicted"/>
<dbReference type="FunFam" id="2.40.50.140:FF:000072">
    <property type="entry name" value="SOSS complex subunit B2"/>
    <property type="match status" value="1"/>
</dbReference>
<evidence type="ECO:0000313" key="5">
    <source>
        <dbReference type="WBParaSite" id="ACRNAN_scaffold3280.g29130.t1"/>
    </source>
</evidence>
<dbReference type="GO" id="GO:0044818">
    <property type="term" value="P:mitotic G2/M transition checkpoint"/>
    <property type="evidence" value="ECO:0007669"/>
    <property type="project" value="TreeGrafter"/>
</dbReference>
<dbReference type="AlphaFoldDB" id="A0A914EG50"/>
<dbReference type="GO" id="GO:0000724">
    <property type="term" value="P:double-strand break repair via homologous recombination"/>
    <property type="evidence" value="ECO:0007669"/>
    <property type="project" value="TreeGrafter"/>
</dbReference>
<keyword evidence="4" id="KW-1185">Reference proteome</keyword>
<dbReference type="GO" id="GO:0003677">
    <property type="term" value="F:DNA binding"/>
    <property type="evidence" value="ECO:0007669"/>
    <property type="project" value="UniProtKB-KW"/>
</dbReference>
<dbReference type="InterPro" id="IPR048970">
    <property type="entry name" value="OB_Ssb-like"/>
</dbReference>
<dbReference type="InterPro" id="IPR051231">
    <property type="entry name" value="SOSS-B"/>
</dbReference>
<dbReference type="Pfam" id="PF21473">
    <property type="entry name" value="OB_Ssb-like"/>
    <property type="match status" value="1"/>
</dbReference>
<evidence type="ECO:0000259" key="3">
    <source>
        <dbReference type="Pfam" id="PF21473"/>
    </source>
</evidence>
<evidence type="ECO:0000313" key="6">
    <source>
        <dbReference type="WBParaSite" id="ACRNAN_scaffold8080.g26483.t1"/>
    </source>
</evidence>
<dbReference type="GO" id="GO:0010212">
    <property type="term" value="P:response to ionizing radiation"/>
    <property type="evidence" value="ECO:0007669"/>
    <property type="project" value="TreeGrafter"/>
</dbReference>
<dbReference type="SUPFAM" id="SSF50249">
    <property type="entry name" value="Nucleic acid-binding proteins"/>
    <property type="match status" value="1"/>
</dbReference>
<dbReference type="WBParaSite" id="ACRNAN_scaffold8080.g26483.t1">
    <property type="protein sequence ID" value="ACRNAN_scaffold8080.g26483.t1"/>
    <property type="gene ID" value="ACRNAN_scaffold8080.g26483"/>
</dbReference>
<feature type="domain" description="Single-stranded DNA binding protein Ssb-like OB fold" evidence="3">
    <location>
        <begin position="42"/>
        <end position="98"/>
    </location>
</feature>